<dbReference type="Pfam" id="PF24963">
    <property type="entry name" value="DUF7768"/>
    <property type="match status" value="1"/>
</dbReference>
<comment type="caution">
    <text evidence="2">The sequence shown here is derived from an EMBL/GenBank/DDBJ whole genome shotgun (WGS) entry which is preliminary data.</text>
</comment>
<dbReference type="EMBL" id="BRPJ01000074">
    <property type="protein sequence ID" value="GLB31608.1"/>
    <property type="molecule type" value="Genomic_DNA"/>
</dbReference>
<feature type="domain" description="DUF7768" evidence="1">
    <location>
        <begin position="2"/>
        <end position="98"/>
    </location>
</feature>
<dbReference type="InterPro" id="IPR056670">
    <property type="entry name" value="DUF7768"/>
</dbReference>
<evidence type="ECO:0000313" key="2">
    <source>
        <dbReference type="EMBL" id="GLB31608.1"/>
    </source>
</evidence>
<organism evidence="2 3">
    <name type="scientific">Lacrimispora amygdalina</name>
    <dbReference type="NCBI Taxonomy" id="253257"/>
    <lineage>
        <taxon>Bacteria</taxon>
        <taxon>Bacillati</taxon>
        <taxon>Bacillota</taxon>
        <taxon>Clostridia</taxon>
        <taxon>Lachnospirales</taxon>
        <taxon>Lachnospiraceae</taxon>
        <taxon>Lacrimispora</taxon>
    </lineage>
</organism>
<gene>
    <name evidence="2" type="ORF">LAD12857_35310</name>
</gene>
<accession>A0ABQ5M9J4</accession>
<reference evidence="2 3" key="1">
    <citation type="journal article" date="2024" name="Int. J. Syst. Evol. Microbiol.">
        <title>Lacrimispora brassicae sp. nov. isolated from fermented cabbage, and proposal of Clostridium indicum Gundawar et al. 2019 and Clostridium methoxybenzovorans Mechichi et al. 1999 as heterotypic synonyms of Lacrimispora amygdalina (Parshina et al. 2003) Haas and Blanchard 2020 and Lacrimispora indolis (McClung and McCoy 1957) Haas and Blanchard 2020, respectively.</title>
        <authorList>
            <person name="Kobayashi H."/>
            <person name="Tanizawa Y."/>
            <person name="Sakamoto M."/>
            <person name="Ohkuma M."/>
            <person name="Tohno M."/>
        </authorList>
    </citation>
    <scope>NUCLEOTIDE SEQUENCE [LARGE SCALE GENOMIC DNA]</scope>
    <source>
        <strain evidence="2 3">DSM 12857</strain>
    </source>
</reference>
<protein>
    <recommendedName>
        <fullName evidence="1">DUF7768 domain-containing protein</fullName>
    </recommendedName>
</protein>
<evidence type="ECO:0000313" key="3">
    <source>
        <dbReference type="Proteomes" id="UP001419084"/>
    </source>
</evidence>
<sequence length="224" mass="24984">MKQVYIASPLRGDYNANIQNAVTYCRLASEAGVLPLAPHIIFSQWCNDTIPDQREQGLKLGLSLLEKSDELWVMGTQISQGVQGEIAFAKEHCIPTFYIEKPLYPDTYPISTDAYNLLCAQDCMESADADFTGKLVILRHDQLAQEYRSSSNQLWIAAHGPGCRPGSFTGTVHLCHPVDGDRMTVGRHELCGLADQQVIEKLKAQYPAFEQAMCNNMQDEELCL</sequence>
<evidence type="ECO:0000259" key="1">
    <source>
        <dbReference type="Pfam" id="PF24963"/>
    </source>
</evidence>
<dbReference type="RefSeq" id="WP_170823085.1">
    <property type="nucleotide sequence ID" value="NZ_BRPJ01000074.1"/>
</dbReference>
<dbReference type="Gene3D" id="3.40.50.10400">
    <property type="entry name" value="Hypothetical protein PA1492"/>
    <property type="match status" value="1"/>
</dbReference>
<dbReference type="SUPFAM" id="SSF52309">
    <property type="entry name" value="N-(deoxy)ribosyltransferase-like"/>
    <property type="match status" value="1"/>
</dbReference>
<name>A0ABQ5M9J4_9FIRM</name>
<keyword evidence="3" id="KW-1185">Reference proteome</keyword>
<proteinExistence type="predicted"/>
<dbReference type="Proteomes" id="UP001419084">
    <property type="component" value="Unassembled WGS sequence"/>
</dbReference>